<dbReference type="AlphaFoldDB" id="A0A563EZA7"/>
<feature type="compositionally biased region" description="Low complexity" evidence="1">
    <location>
        <begin position="100"/>
        <end position="111"/>
    </location>
</feature>
<comment type="caution">
    <text evidence="3">The sequence shown here is derived from an EMBL/GenBank/DDBJ whole genome shotgun (WGS) entry which is preliminary data.</text>
</comment>
<evidence type="ECO:0000313" key="4">
    <source>
        <dbReference type="Proteomes" id="UP000316639"/>
    </source>
</evidence>
<dbReference type="Proteomes" id="UP000316639">
    <property type="component" value="Unassembled WGS sequence"/>
</dbReference>
<accession>A0A563EZA7</accession>
<evidence type="ECO:0000313" key="3">
    <source>
        <dbReference type="EMBL" id="TWP53060.1"/>
    </source>
</evidence>
<reference evidence="3 4" key="1">
    <citation type="submission" date="2019-07" db="EMBL/GenBank/DDBJ databases">
        <title>Lentzea xizangensis sp. nov., isolated from Qinghai-Tibetan Plateau Soils.</title>
        <authorList>
            <person name="Huang J."/>
        </authorList>
    </citation>
    <scope>NUCLEOTIDE SEQUENCE [LARGE SCALE GENOMIC DNA]</scope>
    <source>
        <strain evidence="3 4">FXJ1.1311</strain>
    </source>
</reference>
<evidence type="ECO:0000256" key="1">
    <source>
        <dbReference type="SAM" id="MobiDB-lite"/>
    </source>
</evidence>
<evidence type="ECO:0000256" key="2">
    <source>
        <dbReference type="SAM" id="Phobius"/>
    </source>
</evidence>
<feature type="transmembrane region" description="Helical" evidence="2">
    <location>
        <begin position="42"/>
        <end position="65"/>
    </location>
</feature>
<name>A0A563EZA7_9PSEU</name>
<proteinExistence type="predicted"/>
<feature type="region of interest" description="Disordered" evidence="1">
    <location>
        <begin position="70"/>
        <end position="126"/>
    </location>
</feature>
<dbReference type="EMBL" id="VOBR01000004">
    <property type="protein sequence ID" value="TWP53060.1"/>
    <property type="molecule type" value="Genomic_DNA"/>
</dbReference>
<organism evidence="3 4">
    <name type="scientific">Lentzea tibetensis</name>
    <dbReference type="NCBI Taxonomy" id="2591470"/>
    <lineage>
        <taxon>Bacteria</taxon>
        <taxon>Bacillati</taxon>
        <taxon>Actinomycetota</taxon>
        <taxon>Actinomycetes</taxon>
        <taxon>Pseudonocardiales</taxon>
        <taxon>Pseudonocardiaceae</taxon>
        <taxon>Lentzea</taxon>
    </lineage>
</organism>
<dbReference type="RefSeq" id="WP_146350313.1">
    <property type="nucleotide sequence ID" value="NZ_VOBR01000004.1"/>
</dbReference>
<dbReference type="OrthoDB" id="3698019at2"/>
<keyword evidence="2" id="KW-0472">Membrane</keyword>
<protein>
    <submittedName>
        <fullName evidence="3">Uncharacterized protein</fullName>
    </submittedName>
</protein>
<keyword evidence="2" id="KW-1133">Transmembrane helix</keyword>
<keyword evidence="4" id="KW-1185">Reference proteome</keyword>
<sequence>MDEHKLAELFRDAVRDTPPSSFDEGDVRSASRRVTARRRTQLALGSTMAAVLLVGGAVVATGLIARPDSATTSAAKGDNTVMQAPAEVDRSDTSLNKELPGGVPTQGGTPPWSVGASAGTSAPQGCGTVDRELADALAVELSVPAGQEAVPVGIACPADSRAAAFVVDGEKIAAIVTPRGAAMQYEANTKFTQVPTASGLTLHVFAEPADGQAADRVQAIAGALIGQF</sequence>
<gene>
    <name evidence="3" type="ORF">FKR81_08225</name>
</gene>
<keyword evidence="2" id="KW-0812">Transmembrane</keyword>